<protein>
    <submittedName>
        <fullName evidence="3">Uncharacterized protein</fullName>
    </submittedName>
</protein>
<dbReference type="InterPro" id="IPR052925">
    <property type="entry name" value="Phage_Integrase-like_Recomb"/>
</dbReference>
<name>A0A8H5M4V4_9AGAR</name>
<dbReference type="GO" id="GO:0006310">
    <property type="term" value="P:DNA recombination"/>
    <property type="evidence" value="ECO:0007669"/>
    <property type="project" value="UniProtKB-KW"/>
</dbReference>
<gene>
    <name evidence="3" type="ORF">D9615_003966</name>
</gene>
<keyword evidence="1" id="KW-0238">DNA-binding</keyword>
<dbReference type="InterPro" id="IPR013762">
    <property type="entry name" value="Integrase-like_cat_sf"/>
</dbReference>
<dbReference type="SUPFAM" id="SSF56349">
    <property type="entry name" value="DNA breaking-rejoining enzymes"/>
    <property type="match status" value="1"/>
</dbReference>
<sequence length="375" mass="41185">MFPHLVPSQMRPSPSLVAPVVAELAAAWSAMLVRAVTPPSLDSDAASLDISNVATALSHAWRPSTKARYSGAVTQFLDFCTTRQIPPWEYLPASEKILCSFAASFVGRLAGRTIRNKCSALRGWHIENNVPWLGSVQLDYVIKGCENMRPLVSRQLPRAAITMPMLHALTLHLSPADPFDACVLFVATTCFWGQLRLGELLPVSENRYVPGSLPTWRDVRPPNANGSRMLHLPQTKCGGSLGEDVMITRQQDCDPIAALRAHRFLSGAAEDAPLASFVTADGSRRVLSKHSFLRRCRSILLPAGFAPISGHSFRIGGTTHLLLSGVPPDIVKIMGRWSSDSFLRYWRSLDLIAPLYAELLIPLFTKRDFSVHPSA</sequence>
<dbReference type="Gene3D" id="1.10.443.10">
    <property type="entry name" value="Intergrase catalytic core"/>
    <property type="match status" value="1"/>
</dbReference>
<dbReference type="PANTHER" id="PTHR34605">
    <property type="entry name" value="PHAGE_INTEGRASE DOMAIN-CONTAINING PROTEIN"/>
    <property type="match status" value="1"/>
</dbReference>
<evidence type="ECO:0000256" key="2">
    <source>
        <dbReference type="ARBA" id="ARBA00023172"/>
    </source>
</evidence>
<dbReference type="InterPro" id="IPR010998">
    <property type="entry name" value="Integrase_recombinase_N"/>
</dbReference>
<dbReference type="Proteomes" id="UP000565441">
    <property type="component" value="Unassembled WGS sequence"/>
</dbReference>
<dbReference type="GO" id="GO:0015074">
    <property type="term" value="P:DNA integration"/>
    <property type="evidence" value="ECO:0007669"/>
    <property type="project" value="InterPro"/>
</dbReference>
<dbReference type="EMBL" id="JAACJP010000012">
    <property type="protein sequence ID" value="KAF5380812.1"/>
    <property type="molecule type" value="Genomic_DNA"/>
</dbReference>
<dbReference type="OrthoDB" id="3254696at2759"/>
<dbReference type="Gene3D" id="1.10.150.130">
    <property type="match status" value="1"/>
</dbReference>
<reference evidence="3 4" key="1">
    <citation type="journal article" date="2020" name="ISME J.">
        <title>Uncovering the hidden diversity of litter-decomposition mechanisms in mushroom-forming fungi.</title>
        <authorList>
            <person name="Floudas D."/>
            <person name="Bentzer J."/>
            <person name="Ahren D."/>
            <person name="Johansson T."/>
            <person name="Persson P."/>
            <person name="Tunlid A."/>
        </authorList>
    </citation>
    <scope>NUCLEOTIDE SEQUENCE [LARGE SCALE GENOMIC DNA]</scope>
    <source>
        <strain evidence="3 4">CBS 661.87</strain>
    </source>
</reference>
<dbReference type="AlphaFoldDB" id="A0A8H5M4V4"/>
<dbReference type="InterPro" id="IPR011010">
    <property type="entry name" value="DNA_brk_join_enz"/>
</dbReference>
<comment type="caution">
    <text evidence="3">The sequence shown here is derived from an EMBL/GenBank/DDBJ whole genome shotgun (WGS) entry which is preliminary data.</text>
</comment>
<keyword evidence="2" id="KW-0233">DNA recombination</keyword>
<evidence type="ECO:0000313" key="3">
    <source>
        <dbReference type="EMBL" id="KAF5380812.1"/>
    </source>
</evidence>
<dbReference type="PANTHER" id="PTHR34605:SF3">
    <property type="entry name" value="P CELL-TYPE AGGLUTINATION PROTEIN MAP4-LIKE-RELATED"/>
    <property type="match status" value="1"/>
</dbReference>
<organism evidence="3 4">
    <name type="scientific">Tricholomella constricta</name>
    <dbReference type="NCBI Taxonomy" id="117010"/>
    <lineage>
        <taxon>Eukaryota</taxon>
        <taxon>Fungi</taxon>
        <taxon>Dikarya</taxon>
        <taxon>Basidiomycota</taxon>
        <taxon>Agaricomycotina</taxon>
        <taxon>Agaricomycetes</taxon>
        <taxon>Agaricomycetidae</taxon>
        <taxon>Agaricales</taxon>
        <taxon>Tricholomatineae</taxon>
        <taxon>Lyophyllaceae</taxon>
        <taxon>Tricholomella</taxon>
    </lineage>
</organism>
<dbReference type="SUPFAM" id="SSF47823">
    <property type="entry name" value="lambda integrase-like, N-terminal domain"/>
    <property type="match status" value="1"/>
</dbReference>
<evidence type="ECO:0000256" key="1">
    <source>
        <dbReference type="ARBA" id="ARBA00023125"/>
    </source>
</evidence>
<accession>A0A8H5M4V4</accession>
<keyword evidence="4" id="KW-1185">Reference proteome</keyword>
<evidence type="ECO:0000313" key="4">
    <source>
        <dbReference type="Proteomes" id="UP000565441"/>
    </source>
</evidence>
<proteinExistence type="predicted"/>
<dbReference type="GO" id="GO:0003677">
    <property type="term" value="F:DNA binding"/>
    <property type="evidence" value="ECO:0007669"/>
    <property type="project" value="UniProtKB-KW"/>
</dbReference>